<keyword evidence="2" id="KW-1185">Reference proteome</keyword>
<sequence length="98" mass="11623">MKYKKEYWNIGFRVIFEIAPHVKNTLTFAAHPYEQMMDTELNSKPDAFLVQGRVVAGEKLEVGFRAFTMEMTPDFHRRLGELYEVVKTEYRNTIFKKV</sequence>
<dbReference type="EMBL" id="JBHULB010000013">
    <property type="protein sequence ID" value="MFD2587324.1"/>
    <property type="molecule type" value="Genomic_DNA"/>
</dbReference>
<reference evidence="2" key="1">
    <citation type="journal article" date="2019" name="Int. J. Syst. Evol. Microbiol.">
        <title>The Global Catalogue of Microorganisms (GCM) 10K type strain sequencing project: providing services to taxonomists for standard genome sequencing and annotation.</title>
        <authorList>
            <consortium name="The Broad Institute Genomics Platform"/>
            <consortium name="The Broad Institute Genome Sequencing Center for Infectious Disease"/>
            <person name="Wu L."/>
            <person name="Ma J."/>
        </authorList>
    </citation>
    <scope>NUCLEOTIDE SEQUENCE [LARGE SCALE GENOMIC DNA]</scope>
    <source>
        <strain evidence="2">KCTC 52368</strain>
    </source>
</reference>
<comment type="caution">
    <text evidence="1">The sequence shown here is derived from an EMBL/GenBank/DDBJ whole genome shotgun (WGS) entry which is preliminary data.</text>
</comment>
<gene>
    <name evidence="1" type="ORF">ACFSQJ_10305</name>
</gene>
<accession>A0ABW5MW39</accession>
<proteinExistence type="predicted"/>
<dbReference type="Proteomes" id="UP001597526">
    <property type="component" value="Unassembled WGS sequence"/>
</dbReference>
<protein>
    <submittedName>
        <fullName evidence="1">Uncharacterized protein</fullName>
    </submittedName>
</protein>
<evidence type="ECO:0000313" key="1">
    <source>
        <dbReference type="EMBL" id="MFD2587324.1"/>
    </source>
</evidence>
<dbReference type="RefSeq" id="WP_339142022.1">
    <property type="nucleotide sequence ID" value="NZ_JBHULB010000013.1"/>
</dbReference>
<name>A0ABW5MW39_9FLAO</name>
<organism evidence="1 2">
    <name type="scientific">Croceitalea marina</name>
    <dbReference type="NCBI Taxonomy" id="1775166"/>
    <lineage>
        <taxon>Bacteria</taxon>
        <taxon>Pseudomonadati</taxon>
        <taxon>Bacteroidota</taxon>
        <taxon>Flavobacteriia</taxon>
        <taxon>Flavobacteriales</taxon>
        <taxon>Flavobacteriaceae</taxon>
        <taxon>Croceitalea</taxon>
    </lineage>
</organism>
<evidence type="ECO:0000313" key="2">
    <source>
        <dbReference type="Proteomes" id="UP001597526"/>
    </source>
</evidence>